<comment type="caution">
    <text evidence="1">The sequence shown here is derived from an EMBL/GenBank/DDBJ whole genome shotgun (WGS) entry which is preliminary data.</text>
</comment>
<reference evidence="1" key="1">
    <citation type="submission" date="2020-12" db="EMBL/GenBank/DDBJ databases">
        <title>The genome sequence of Inhella sp. 1Y17.</title>
        <authorList>
            <person name="Liu Y."/>
        </authorList>
    </citation>
    <scope>NUCLEOTIDE SEQUENCE</scope>
    <source>
        <strain evidence="1">1Y17</strain>
    </source>
</reference>
<keyword evidence="2" id="KW-1185">Reference proteome</keyword>
<sequence length="126" mass="14391">MSLFHAVLWLDHHEAKLLQFDADHVEAERLRAHSHHTKQHGSAVRSEHEFFAEVCAALQGITEVLVTGSRTAQSDFRHYLEKHRPQQVGQVVGYESVDQLSDKQLVALARQYFVKHDRMNGVPTPT</sequence>
<organism evidence="1 2">
    <name type="scientific">Inhella proteolytica</name>
    <dbReference type="NCBI Taxonomy" id="2795029"/>
    <lineage>
        <taxon>Bacteria</taxon>
        <taxon>Pseudomonadati</taxon>
        <taxon>Pseudomonadota</taxon>
        <taxon>Betaproteobacteria</taxon>
        <taxon>Burkholderiales</taxon>
        <taxon>Sphaerotilaceae</taxon>
        <taxon>Inhella</taxon>
    </lineage>
</organism>
<name>A0A931NGK6_9BURK</name>
<gene>
    <name evidence="1" type="ORF">I7X39_07840</name>
</gene>
<evidence type="ECO:0000313" key="2">
    <source>
        <dbReference type="Proteomes" id="UP000613266"/>
    </source>
</evidence>
<dbReference type="Proteomes" id="UP000613266">
    <property type="component" value="Unassembled WGS sequence"/>
</dbReference>
<dbReference type="RefSeq" id="WP_198110423.1">
    <property type="nucleotide sequence ID" value="NZ_JAEDAK010000004.1"/>
</dbReference>
<protein>
    <recommendedName>
        <fullName evidence="3">Translational machinery protein</fullName>
    </recommendedName>
</protein>
<proteinExistence type="predicted"/>
<dbReference type="AlphaFoldDB" id="A0A931NGK6"/>
<evidence type="ECO:0008006" key="3">
    <source>
        <dbReference type="Google" id="ProtNLM"/>
    </source>
</evidence>
<dbReference type="EMBL" id="JAEDAK010000004">
    <property type="protein sequence ID" value="MBH9576813.1"/>
    <property type="molecule type" value="Genomic_DNA"/>
</dbReference>
<dbReference type="SUPFAM" id="SSF53137">
    <property type="entry name" value="Translational machinery components"/>
    <property type="match status" value="1"/>
</dbReference>
<evidence type="ECO:0000313" key="1">
    <source>
        <dbReference type="EMBL" id="MBH9576813.1"/>
    </source>
</evidence>
<accession>A0A931NGK6</accession>